<proteinExistence type="predicted"/>
<protein>
    <submittedName>
        <fullName evidence="2">Uncharacterized protein</fullName>
    </submittedName>
</protein>
<feature type="compositionally biased region" description="Low complexity" evidence="1">
    <location>
        <begin position="10"/>
        <end position="22"/>
    </location>
</feature>
<evidence type="ECO:0000313" key="3">
    <source>
        <dbReference type="Proteomes" id="UP000177622"/>
    </source>
</evidence>
<keyword evidence="3" id="KW-1185">Reference proteome</keyword>
<dbReference type="Proteomes" id="UP000177622">
    <property type="component" value="Unassembled WGS sequence"/>
</dbReference>
<comment type="caution">
    <text evidence="2">The sequence shown here is derived from an EMBL/GenBank/DDBJ whole genome shotgun (WGS) entry which is preliminary data.</text>
</comment>
<gene>
    <name evidence="2" type="ORF">PENARI_c043G08061</name>
</gene>
<sequence>MSSFRPATDAVVSSRNSSSASAMEDAILEDLEDAQTRQYTCCGGMYPVSDFVDQSRRPEPFTNCAASLYGPVYRPSTTPPAVQTMPVLPIYRSDADADLISPPVPPWHCTET</sequence>
<feature type="region of interest" description="Disordered" evidence="1">
    <location>
        <begin position="1"/>
        <end position="22"/>
    </location>
</feature>
<dbReference type="RefSeq" id="XP_022482952.1">
    <property type="nucleotide sequence ID" value="XM_022637212.1"/>
</dbReference>
<dbReference type="GeneID" id="34581946"/>
<evidence type="ECO:0000313" key="2">
    <source>
        <dbReference type="EMBL" id="OGE47493.1"/>
    </source>
</evidence>
<reference evidence="2 3" key="1">
    <citation type="journal article" date="2016" name="Sci. Rep.">
        <title>Penicillium arizonense, a new, genome sequenced fungal species, reveals a high chemical diversity in secreted metabolites.</title>
        <authorList>
            <person name="Grijseels S."/>
            <person name="Nielsen J.C."/>
            <person name="Randelovic M."/>
            <person name="Nielsen J."/>
            <person name="Nielsen K.F."/>
            <person name="Workman M."/>
            <person name="Frisvad J.C."/>
        </authorList>
    </citation>
    <scope>NUCLEOTIDE SEQUENCE [LARGE SCALE GENOMIC DNA]</scope>
    <source>
        <strain evidence="2 3">CBS 141311</strain>
    </source>
</reference>
<accession>A0A1F5L2N7</accession>
<organism evidence="2 3">
    <name type="scientific">Penicillium arizonense</name>
    <dbReference type="NCBI Taxonomy" id="1835702"/>
    <lineage>
        <taxon>Eukaryota</taxon>
        <taxon>Fungi</taxon>
        <taxon>Dikarya</taxon>
        <taxon>Ascomycota</taxon>
        <taxon>Pezizomycotina</taxon>
        <taxon>Eurotiomycetes</taxon>
        <taxon>Eurotiomycetidae</taxon>
        <taxon>Eurotiales</taxon>
        <taxon>Aspergillaceae</taxon>
        <taxon>Penicillium</taxon>
    </lineage>
</organism>
<evidence type="ECO:0000256" key="1">
    <source>
        <dbReference type="SAM" id="MobiDB-lite"/>
    </source>
</evidence>
<dbReference type="EMBL" id="LXJU01000043">
    <property type="protein sequence ID" value="OGE47493.1"/>
    <property type="molecule type" value="Genomic_DNA"/>
</dbReference>
<dbReference type="AlphaFoldDB" id="A0A1F5L2N7"/>
<name>A0A1F5L2N7_PENAI</name>